<name>A0A6J8A7G1_MYTCO</name>
<dbReference type="EMBL" id="CACVKT020000687">
    <property type="protein sequence ID" value="CAC5361719.1"/>
    <property type="molecule type" value="Genomic_DNA"/>
</dbReference>
<feature type="compositionally biased region" description="Polar residues" evidence="2">
    <location>
        <begin position="193"/>
        <end position="212"/>
    </location>
</feature>
<gene>
    <name evidence="3" type="ORF">MCOR_3733</name>
</gene>
<feature type="coiled-coil region" evidence="1">
    <location>
        <begin position="93"/>
        <end position="120"/>
    </location>
</feature>
<feature type="region of interest" description="Disordered" evidence="2">
    <location>
        <begin position="182"/>
        <end position="223"/>
    </location>
</feature>
<dbReference type="InterPro" id="IPR036691">
    <property type="entry name" value="Endo/exonu/phosph_ase_sf"/>
</dbReference>
<dbReference type="AlphaFoldDB" id="A0A6J8A7G1"/>
<evidence type="ECO:0000256" key="2">
    <source>
        <dbReference type="SAM" id="MobiDB-lite"/>
    </source>
</evidence>
<evidence type="ECO:0000313" key="3">
    <source>
        <dbReference type="EMBL" id="CAC5361719.1"/>
    </source>
</evidence>
<protein>
    <recommendedName>
        <fullName evidence="5">Endonuclease/exonuclease/phosphatase domain-containing protein</fullName>
    </recommendedName>
</protein>
<keyword evidence="4" id="KW-1185">Reference proteome</keyword>
<accession>A0A6J8A7G1</accession>
<proteinExistence type="predicted"/>
<keyword evidence="1" id="KW-0175">Coiled coil</keyword>
<evidence type="ECO:0008006" key="5">
    <source>
        <dbReference type="Google" id="ProtNLM"/>
    </source>
</evidence>
<dbReference type="Proteomes" id="UP000507470">
    <property type="component" value="Unassembled WGS sequence"/>
</dbReference>
<dbReference type="SUPFAM" id="SSF56219">
    <property type="entry name" value="DNase I-like"/>
    <property type="match status" value="1"/>
</dbReference>
<evidence type="ECO:0000313" key="4">
    <source>
        <dbReference type="Proteomes" id="UP000507470"/>
    </source>
</evidence>
<reference evidence="3 4" key="1">
    <citation type="submission" date="2020-06" db="EMBL/GenBank/DDBJ databases">
        <authorList>
            <person name="Li R."/>
            <person name="Bekaert M."/>
        </authorList>
    </citation>
    <scope>NUCLEOTIDE SEQUENCE [LARGE SCALE GENOMIC DNA]</scope>
    <source>
        <strain evidence="4">wild</strain>
    </source>
</reference>
<organism evidence="3 4">
    <name type="scientific">Mytilus coruscus</name>
    <name type="common">Sea mussel</name>
    <dbReference type="NCBI Taxonomy" id="42192"/>
    <lineage>
        <taxon>Eukaryota</taxon>
        <taxon>Metazoa</taxon>
        <taxon>Spiralia</taxon>
        <taxon>Lophotrochozoa</taxon>
        <taxon>Mollusca</taxon>
        <taxon>Bivalvia</taxon>
        <taxon>Autobranchia</taxon>
        <taxon>Pteriomorphia</taxon>
        <taxon>Mytilida</taxon>
        <taxon>Mytiloidea</taxon>
        <taxon>Mytilidae</taxon>
        <taxon>Mytilinae</taxon>
        <taxon>Mytilus</taxon>
    </lineage>
</organism>
<dbReference type="OrthoDB" id="7476844at2759"/>
<evidence type="ECO:0000256" key="1">
    <source>
        <dbReference type="SAM" id="Coils"/>
    </source>
</evidence>
<sequence length="635" mass="73806">MATDVYGRVVSSSDFNRELSDLNQTTNIENEPDGLQEVQDDTFREKDDHKSISDQSKTVTQECNIIEMRVTVQTLLERVVLLQKNEIENKRIIKNIKTENDKLKTELSSTNERLNQHLINCERKFTQYDANHKLINQQSKAIGEFDFNSYIANVKRFDSELERHSKLCVSLQKNIKWNSKQSYVSKATPPGTPDSSHTTGIQMNSSTRSGQLSPIEIPDRRSPVTCKQNMEKNLLTVMTITIMLQVCRTGRMKRQAKNTETFRNQTRKTMILLIKFLFDLKDSLAMLKRQMKTFLRVLQRTERLGEKFKHKGPDYIFITKTSMIDYILMNDSIYRQLKSYAILSEGSVSSSSDHLPVLAEIVLQHNPHHILNSFSKLPAWHKITDDQIELYKQFLHEPLQILIKKMDSDNTDIDTIYNDMVTILHFAADKTVPKCGFNPFTKPYWTSGVKIAHEKERSLRKAWVIDGRPRGMHHDSYRLYKRAKHEFRNIQKAAYEQYIQQTNDDINKAAECDIRLFWKLIKRNKTVSSKIYPEIIQDGNICNTPESIANAFMDYFSKLYQPDSDEVYDNDTKQQIELDYNKILKSCYEQNVYLPGGIIQESGVDGIIKLLKRRKASGYDKIQHEHLLYGGNTLV</sequence>